<dbReference type="Proteomes" id="UP000182272">
    <property type="component" value="Chromosome I"/>
</dbReference>
<dbReference type="AlphaFoldDB" id="A0A1H6P216"/>
<name>A0A1H6P216_9PSED</name>
<gene>
    <name evidence="1" type="ORF">SAMN05216581_4501</name>
</gene>
<dbReference type="EMBL" id="LT629972">
    <property type="protein sequence ID" value="SEI21436.1"/>
    <property type="molecule type" value="Genomic_DNA"/>
</dbReference>
<accession>A0A1H6P216</accession>
<sequence length="121" mass="13202">MLNGATPTRFSDLSHSIPFKGNRANMRMRFNDGSWKSIECFPWNSDPLVGRAQVRDTEGSYTAIPVVLSDASGLYGELDGVFAISGFNNAVENTAANGGLVVIQDVGRTDFNDYFAMRLDS</sequence>
<organism evidence="1 2">
    <name type="scientific">Pseudomonas asplenii</name>
    <dbReference type="NCBI Taxonomy" id="53407"/>
    <lineage>
        <taxon>Bacteria</taxon>
        <taxon>Pseudomonadati</taxon>
        <taxon>Pseudomonadota</taxon>
        <taxon>Gammaproteobacteria</taxon>
        <taxon>Pseudomonadales</taxon>
        <taxon>Pseudomonadaceae</taxon>
        <taxon>Pseudomonas</taxon>
    </lineage>
</organism>
<proteinExistence type="predicted"/>
<evidence type="ECO:0000313" key="2">
    <source>
        <dbReference type="Proteomes" id="UP000182272"/>
    </source>
</evidence>
<evidence type="ECO:0000313" key="1">
    <source>
        <dbReference type="EMBL" id="SEI21436.1"/>
    </source>
</evidence>
<reference evidence="1 2" key="1">
    <citation type="submission" date="2016-10" db="EMBL/GenBank/DDBJ databases">
        <authorList>
            <person name="de Groot N.N."/>
        </authorList>
    </citation>
    <scope>NUCLEOTIDE SEQUENCE [LARGE SCALE GENOMIC DNA]</scope>
    <source>
        <strain evidence="1 2">LMG 2158</strain>
    </source>
</reference>
<protein>
    <submittedName>
        <fullName evidence="1">Uncharacterized protein</fullName>
    </submittedName>
</protein>